<dbReference type="InParanoid" id="A0A423X260"/>
<dbReference type="STRING" id="1230097.A0A423X260"/>
<dbReference type="OrthoDB" id="3540486at2759"/>
<proteinExistence type="predicted"/>
<dbReference type="InterPro" id="IPR045518">
    <property type="entry name" value="2EXR"/>
</dbReference>
<gene>
    <name evidence="2" type="ORF">VPNG_06351</name>
</gene>
<accession>A0A423X260</accession>
<dbReference type="Pfam" id="PF20150">
    <property type="entry name" value="2EXR"/>
    <property type="match status" value="1"/>
</dbReference>
<sequence length="224" mass="25226">MSSVQQNMAQQVGHNGEQMADNNEASACVTYFLELPKELRLQVWELCLPKRVVKKGYSKSRRSHICTDISLSPPPRPPWIAHVNREAREVALAFGSIAEVKQFRAGEDTETVWKDTSTDLVHDNIWPVKSSSFERAYSHYFLSWASTCSHKDAEGGKQIITFRNRITLRLTDEEIIECELFGLFGEVCSILVQQGDQKQITKVAQLVKKSGMDPGEKGRALSAL</sequence>
<evidence type="ECO:0000313" key="3">
    <source>
        <dbReference type="Proteomes" id="UP000285146"/>
    </source>
</evidence>
<dbReference type="EMBL" id="LKEB01000030">
    <property type="protein sequence ID" value="ROW09897.1"/>
    <property type="molecule type" value="Genomic_DNA"/>
</dbReference>
<name>A0A423X260_9PEZI</name>
<comment type="caution">
    <text evidence="2">The sequence shown here is derived from an EMBL/GenBank/DDBJ whole genome shotgun (WGS) entry which is preliminary data.</text>
</comment>
<organism evidence="2 3">
    <name type="scientific">Cytospora leucostoma</name>
    <dbReference type="NCBI Taxonomy" id="1230097"/>
    <lineage>
        <taxon>Eukaryota</taxon>
        <taxon>Fungi</taxon>
        <taxon>Dikarya</taxon>
        <taxon>Ascomycota</taxon>
        <taxon>Pezizomycotina</taxon>
        <taxon>Sordariomycetes</taxon>
        <taxon>Sordariomycetidae</taxon>
        <taxon>Diaporthales</taxon>
        <taxon>Cytosporaceae</taxon>
        <taxon>Cytospora</taxon>
    </lineage>
</organism>
<dbReference type="PANTHER" id="PTHR35910:SF1">
    <property type="entry name" value="2EXR DOMAIN-CONTAINING PROTEIN"/>
    <property type="match status" value="1"/>
</dbReference>
<protein>
    <recommendedName>
        <fullName evidence="1">2EXR domain-containing protein</fullName>
    </recommendedName>
</protein>
<dbReference type="Proteomes" id="UP000285146">
    <property type="component" value="Unassembled WGS sequence"/>
</dbReference>
<reference evidence="2 3" key="1">
    <citation type="submission" date="2015-09" db="EMBL/GenBank/DDBJ databases">
        <title>Host preference determinants of Valsa canker pathogens revealed by comparative genomics.</title>
        <authorList>
            <person name="Yin Z."/>
            <person name="Huang L."/>
        </authorList>
    </citation>
    <scope>NUCLEOTIDE SEQUENCE [LARGE SCALE GENOMIC DNA]</scope>
    <source>
        <strain evidence="2 3">SXYLt</strain>
    </source>
</reference>
<dbReference type="PANTHER" id="PTHR35910">
    <property type="entry name" value="2EXR DOMAIN-CONTAINING PROTEIN"/>
    <property type="match status" value="1"/>
</dbReference>
<evidence type="ECO:0000259" key="1">
    <source>
        <dbReference type="Pfam" id="PF20150"/>
    </source>
</evidence>
<dbReference type="AlphaFoldDB" id="A0A423X260"/>
<feature type="domain" description="2EXR" evidence="1">
    <location>
        <begin position="30"/>
        <end position="120"/>
    </location>
</feature>
<evidence type="ECO:0000313" key="2">
    <source>
        <dbReference type="EMBL" id="ROW09897.1"/>
    </source>
</evidence>
<keyword evidence="3" id="KW-1185">Reference proteome</keyword>